<evidence type="ECO:0000259" key="2">
    <source>
        <dbReference type="SMART" id="SM00822"/>
    </source>
</evidence>
<dbReference type="EMBL" id="PXWF02000342">
    <property type="protein sequence ID" value="PWF39126.1"/>
    <property type="molecule type" value="Genomic_DNA"/>
</dbReference>
<feature type="domain" description="Ketoreductase" evidence="2">
    <location>
        <begin position="213"/>
        <end position="389"/>
    </location>
</feature>
<dbReference type="RefSeq" id="WP_106760466.1">
    <property type="nucleotide sequence ID" value="NZ_PXWF02000342.1"/>
</dbReference>
<dbReference type="PRINTS" id="PR00081">
    <property type="entry name" value="GDHRDH"/>
</dbReference>
<protein>
    <submittedName>
        <fullName evidence="3">3-oxoacyl-ACP reductase</fullName>
    </submittedName>
</protein>
<dbReference type="FunFam" id="3.40.50.720:FF:000338">
    <property type="entry name" value="3-oxoacyl-ACP reductase FabG"/>
    <property type="match status" value="1"/>
</dbReference>
<evidence type="ECO:0000313" key="4">
    <source>
        <dbReference type="Proteomes" id="UP000241421"/>
    </source>
</evidence>
<dbReference type="SMART" id="SM00822">
    <property type="entry name" value="PKS_KR"/>
    <property type="match status" value="1"/>
</dbReference>
<proteinExistence type="inferred from homology"/>
<organism evidence="3 4">
    <name type="scientific">Massilia glaciei</name>
    <dbReference type="NCBI Taxonomy" id="1524097"/>
    <lineage>
        <taxon>Bacteria</taxon>
        <taxon>Pseudomonadati</taxon>
        <taxon>Pseudomonadota</taxon>
        <taxon>Betaproteobacteria</taxon>
        <taxon>Burkholderiales</taxon>
        <taxon>Oxalobacteraceae</taxon>
        <taxon>Telluria group</taxon>
        <taxon>Massilia</taxon>
    </lineage>
</organism>
<dbReference type="PANTHER" id="PTHR42760:SF78">
    <property type="entry name" value="3-OXOACYL-[ACYL-CARRIER-PROTEIN] REDUCTASE [NADH]"/>
    <property type="match status" value="1"/>
</dbReference>
<dbReference type="GO" id="GO:0016616">
    <property type="term" value="F:oxidoreductase activity, acting on the CH-OH group of donors, NAD or NADP as acceptor"/>
    <property type="evidence" value="ECO:0007669"/>
    <property type="project" value="TreeGrafter"/>
</dbReference>
<dbReference type="OrthoDB" id="9802564at2"/>
<comment type="caution">
    <text evidence="3">The sequence shown here is derived from an EMBL/GenBank/DDBJ whole genome shotgun (WGS) entry which is preliminary data.</text>
</comment>
<keyword evidence="4" id="KW-1185">Reference proteome</keyword>
<evidence type="ECO:0000256" key="1">
    <source>
        <dbReference type="ARBA" id="ARBA00006484"/>
    </source>
</evidence>
<dbReference type="Pfam" id="PF13561">
    <property type="entry name" value="adh_short_C2"/>
    <property type="match status" value="1"/>
</dbReference>
<dbReference type="SUPFAM" id="SSF51735">
    <property type="entry name" value="NAD(P)-binding Rossmann-fold domains"/>
    <property type="match status" value="2"/>
</dbReference>
<dbReference type="PANTHER" id="PTHR42760">
    <property type="entry name" value="SHORT-CHAIN DEHYDROGENASES/REDUCTASES FAMILY MEMBER"/>
    <property type="match status" value="1"/>
</dbReference>
<gene>
    <name evidence="3" type="ORF">C7C56_027225</name>
</gene>
<comment type="similarity">
    <text evidence="1">Belongs to the short-chain dehydrogenases/reductases (SDR) family.</text>
</comment>
<dbReference type="PRINTS" id="PR00080">
    <property type="entry name" value="SDRFAMILY"/>
</dbReference>
<name>A0A2U2H924_9BURK</name>
<dbReference type="InterPro" id="IPR020904">
    <property type="entry name" value="Sc_DH/Rdtase_CS"/>
</dbReference>
<dbReference type="NCBIfam" id="NF006110">
    <property type="entry name" value="PRK08261.1"/>
    <property type="match status" value="1"/>
</dbReference>
<dbReference type="Proteomes" id="UP000241421">
    <property type="component" value="Unassembled WGS sequence"/>
</dbReference>
<sequence>MSDLLMKLNRNPATSAITKALGLPNPVELARERGAYLAHPFEGKTALLARSVDGYAADALFRSLVDAGVTPIEQAPPEGGPPLDIVAMDATGCASPAHLRALYDAFHPIVRRIARNGRVLLTACDPAMAETPAAAAVARGVEGFVRSLAKEVGAKGITVNLAYVDRDALDRLDVPLRFFCGMQATYVTGQVCHVKARVVAAASTPFKNALAGKVALVTGAARGIGMATAERLAQEGATVVALDMPSAADDLHQACGRIAAIPLMMDISAADSPERLAKFFVERFGGLDIVVHNAGITRDRTLANMQDHFWDMVINVNLAAVIAIDEAFLANGVLRNEGRIVCLSSVSGVAGNFGQTNYAASKAALIGYVAAQAPLLAPRGICINAVAPGFIETAMTDDMPFVTREVGRRLNSVKQGGRPRDVAELIAFLSTPAVAGISGDTIRVCGQGLMGA</sequence>
<dbReference type="Gene3D" id="3.40.50.720">
    <property type="entry name" value="NAD(P)-binding Rossmann-like Domain"/>
    <property type="match status" value="2"/>
</dbReference>
<dbReference type="InterPro" id="IPR057326">
    <property type="entry name" value="KR_dom"/>
</dbReference>
<dbReference type="AlphaFoldDB" id="A0A2U2H924"/>
<reference evidence="3 4" key="1">
    <citation type="submission" date="2018-04" db="EMBL/GenBank/DDBJ databases">
        <title>Massilia violaceinigra sp. nov., a novel purple-pigmented bacterium isolated from Tianshan glacier, Xinjiang, China.</title>
        <authorList>
            <person name="Wang H."/>
        </authorList>
    </citation>
    <scope>NUCLEOTIDE SEQUENCE [LARGE SCALE GENOMIC DNA]</scope>
    <source>
        <strain evidence="3 4">B448-2</strain>
    </source>
</reference>
<dbReference type="InterPro" id="IPR036291">
    <property type="entry name" value="NAD(P)-bd_dom_sf"/>
</dbReference>
<dbReference type="PROSITE" id="PS00061">
    <property type="entry name" value="ADH_SHORT"/>
    <property type="match status" value="1"/>
</dbReference>
<evidence type="ECO:0000313" key="3">
    <source>
        <dbReference type="EMBL" id="PWF39126.1"/>
    </source>
</evidence>
<accession>A0A2U2H924</accession>
<dbReference type="InterPro" id="IPR002347">
    <property type="entry name" value="SDR_fam"/>
</dbReference>